<dbReference type="EMBL" id="FZOQ01000001">
    <property type="protein sequence ID" value="SNS06281.1"/>
    <property type="molecule type" value="Genomic_DNA"/>
</dbReference>
<gene>
    <name evidence="2" type="ORF">SAMN06296052_101346</name>
</gene>
<dbReference type="Pfam" id="PF08240">
    <property type="entry name" value="ADH_N"/>
    <property type="match status" value="1"/>
</dbReference>
<dbReference type="Proteomes" id="UP000198432">
    <property type="component" value="Unassembled WGS sequence"/>
</dbReference>
<dbReference type="AlphaFoldDB" id="A0A239BFK2"/>
<dbReference type="InterPro" id="IPR013149">
    <property type="entry name" value="ADH-like_C"/>
</dbReference>
<dbReference type="Gene3D" id="3.40.50.720">
    <property type="entry name" value="NAD(P)-binding Rossmann-like Domain"/>
    <property type="match status" value="1"/>
</dbReference>
<organism evidence="2 3">
    <name type="scientific">Pontibacter ummariensis</name>
    <dbReference type="NCBI Taxonomy" id="1610492"/>
    <lineage>
        <taxon>Bacteria</taxon>
        <taxon>Pseudomonadati</taxon>
        <taxon>Bacteroidota</taxon>
        <taxon>Cytophagia</taxon>
        <taxon>Cytophagales</taxon>
        <taxon>Hymenobacteraceae</taxon>
        <taxon>Pontibacter</taxon>
    </lineage>
</organism>
<dbReference type="SMART" id="SM00829">
    <property type="entry name" value="PKS_ER"/>
    <property type="match status" value="1"/>
</dbReference>
<protein>
    <submittedName>
        <fullName evidence="2">NADPH:quinone reductase</fullName>
    </submittedName>
</protein>
<reference evidence="3" key="1">
    <citation type="submission" date="2017-06" db="EMBL/GenBank/DDBJ databases">
        <authorList>
            <person name="Varghese N."/>
            <person name="Submissions S."/>
        </authorList>
    </citation>
    <scope>NUCLEOTIDE SEQUENCE [LARGE SCALE GENOMIC DNA]</scope>
    <source>
        <strain evidence="3">NKM1</strain>
    </source>
</reference>
<keyword evidence="3" id="KW-1185">Reference proteome</keyword>
<dbReference type="PANTHER" id="PTHR45033:SF3">
    <property type="entry name" value="DEHYDROGENASE, PUTATIVE (AFU_ORTHOLOGUE AFUA_2G13270)-RELATED"/>
    <property type="match status" value="1"/>
</dbReference>
<dbReference type="SUPFAM" id="SSF51735">
    <property type="entry name" value="NAD(P)-binding Rossmann-fold domains"/>
    <property type="match status" value="1"/>
</dbReference>
<dbReference type="Gene3D" id="3.90.180.10">
    <property type="entry name" value="Medium-chain alcohol dehydrogenases, catalytic domain"/>
    <property type="match status" value="1"/>
</dbReference>
<dbReference type="OrthoDB" id="9787435at2"/>
<dbReference type="InterPro" id="IPR036291">
    <property type="entry name" value="NAD(P)-bd_dom_sf"/>
</dbReference>
<feature type="domain" description="Enoyl reductase (ER)" evidence="1">
    <location>
        <begin position="10"/>
        <end position="329"/>
    </location>
</feature>
<evidence type="ECO:0000313" key="3">
    <source>
        <dbReference type="Proteomes" id="UP000198432"/>
    </source>
</evidence>
<dbReference type="InterPro" id="IPR013154">
    <property type="entry name" value="ADH-like_N"/>
</dbReference>
<dbReference type="InterPro" id="IPR011032">
    <property type="entry name" value="GroES-like_sf"/>
</dbReference>
<dbReference type="Pfam" id="PF00107">
    <property type="entry name" value="ADH_zinc_N"/>
    <property type="match status" value="1"/>
</dbReference>
<evidence type="ECO:0000259" key="1">
    <source>
        <dbReference type="SMART" id="SM00829"/>
    </source>
</evidence>
<name>A0A239BFK2_9BACT</name>
<dbReference type="GO" id="GO:0016491">
    <property type="term" value="F:oxidoreductase activity"/>
    <property type="evidence" value="ECO:0007669"/>
    <property type="project" value="InterPro"/>
</dbReference>
<dbReference type="InterPro" id="IPR052711">
    <property type="entry name" value="Zinc_ADH-like"/>
</dbReference>
<sequence>MKAVTLKEIGKPLEIIEKDKPQPGEGEVLVQVKAAALNHRDVWIQKGQYASIKVPAVPGSDGAGVVVETGEGVDDSWLGKEVIIDPATNWGDNPRAQGRDFKILGMPQEGTFAEYVKVPATNLYGKPEHLSFEEAAAVPLGGVTAYRALFTRCNLQEGERVLVTGAGGGVALFAVQFAVAAGAEVWVTSGAEEKVERAKLLGAKGGVNYKTEDWGKKLKEQAGGFDVMIDSAGGEGFAQLVRLANPGARIGIYGRTAGTIPSLNPAEIFWKQISINGSTMGTAQDFADMVQFISDKTLKPVIDKVFPLEEAERAFRRMDEGQQFGKIVLKLD</sequence>
<proteinExistence type="predicted"/>
<dbReference type="RefSeq" id="WP_089317417.1">
    <property type="nucleotide sequence ID" value="NZ_FZOQ01000001.1"/>
</dbReference>
<dbReference type="SUPFAM" id="SSF50129">
    <property type="entry name" value="GroES-like"/>
    <property type="match status" value="1"/>
</dbReference>
<dbReference type="InterPro" id="IPR020843">
    <property type="entry name" value="ER"/>
</dbReference>
<dbReference type="PANTHER" id="PTHR45033">
    <property type="match status" value="1"/>
</dbReference>
<accession>A0A239BFK2</accession>
<evidence type="ECO:0000313" key="2">
    <source>
        <dbReference type="EMBL" id="SNS06281.1"/>
    </source>
</evidence>